<evidence type="ECO:0000313" key="3">
    <source>
        <dbReference type="EMBL" id="GMH83076.1"/>
    </source>
</evidence>
<protein>
    <submittedName>
        <fullName evidence="3">Uncharacterized protein</fullName>
    </submittedName>
</protein>
<evidence type="ECO:0000256" key="1">
    <source>
        <dbReference type="SAM" id="Coils"/>
    </source>
</evidence>
<dbReference type="PANTHER" id="PTHR18916">
    <property type="entry name" value="DYNACTIN 1-RELATED MICROTUBULE-BINDING"/>
    <property type="match status" value="1"/>
</dbReference>
<keyword evidence="1" id="KW-0175">Coiled coil</keyword>
<feature type="compositionally biased region" description="Polar residues" evidence="2">
    <location>
        <begin position="769"/>
        <end position="779"/>
    </location>
</feature>
<dbReference type="EMBL" id="BRXY01000278">
    <property type="protein sequence ID" value="GMH83076.1"/>
    <property type="molecule type" value="Genomic_DNA"/>
</dbReference>
<dbReference type="OrthoDB" id="207257at2759"/>
<organism evidence="3 4">
    <name type="scientific">Triparma strigata</name>
    <dbReference type="NCBI Taxonomy" id="1606541"/>
    <lineage>
        <taxon>Eukaryota</taxon>
        <taxon>Sar</taxon>
        <taxon>Stramenopiles</taxon>
        <taxon>Ochrophyta</taxon>
        <taxon>Bolidophyceae</taxon>
        <taxon>Parmales</taxon>
        <taxon>Triparmaceae</taxon>
        <taxon>Triparma</taxon>
    </lineage>
</organism>
<gene>
    <name evidence="3" type="ORF">TrST_g8018</name>
</gene>
<accession>A0A9W7B2C4</accession>
<feature type="region of interest" description="Disordered" evidence="2">
    <location>
        <begin position="725"/>
        <end position="805"/>
    </location>
</feature>
<proteinExistence type="predicted"/>
<evidence type="ECO:0000313" key="4">
    <source>
        <dbReference type="Proteomes" id="UP001165085"/>
    </source>
</evidence>
<feature type="coiled-coil region" evidence="1">
    <location>
        <begin position="235"/>
        <end position="297"/>
    </location>
</feature>
<comment type="caution">
    <text evidence="3">The sequence shown here is derived from an EMBL/GenBank/DDBJ whole genome shotgun (WGS) entry which is preliminary data.</text>
</comment>
<feature type="region of interest" description="Disordered" evidence="2">
    <location>
        <begin position="536"/>
        <end position="588"/>
    </location>
</feature>
<feature type="compositionally biased region" description="Polar residues" evidence="2">
    <location>
        <begin position="536"/>
        <end position="564"/>
    </location>
</feature>
<feature type="compositionally biased region" description="Low complexity" evidence="2">
    <location>
        <begin position="565"/>
        <end position="577"/>
    </location>
</feature>
<sequence>MASEHVEEGDQKLIESVMEEFRKMRVCTSKIDEQTAEMENLMKDKHAVISTNNKIVSVNNLDMLNATFSKHISDSAKYLEIHKLGANQRIEMKRRQEDVKGKLEGFFNDVNESIIREIDSNLDDMIEENKRLFDGALEYHAGQTKRHIQWVADSFAKKLVTNRAAHHAEIKDTIALDKALMKEQVREIHRKHAIAIDAVEDQFKDSMKKMRDEKTSAMAMQMQLEAREANFLKMIQEKGEQNRKLKISMEAMRAEERRALAEREEIERLRVESEERNRRLEEEINKLKDTIKQKNLDIKRLEMFVGGSSNQIEEASIGSGNSKKSKKSKKAAKSPRNKKAPAPLEPIEATNFSFSPSGPASNNEPVGEQTPFEHSAPVPAPAPAPAPSDQSHHPSPATPVPAPTSPFAQSVNVARKSIREAEQEEKKLEEKEEEAIHGLEDEIEKLEARVRRDSNAAASAADAESKKHAAQLEIQAREMLEQKKLMLRQKTQLLEQQHNMFYMQQKQKQQELEMLQLQQQQEENIRLQEAQLSRQRDIVSTSVQTSPTHKQQQQQGKESSNSPASPESGGFSVSSSSLDMDHMEDDYSESTWNDIPIQSHDPNLENVYVPPQVTQSAPPTVVSTPVHANLSDGGHFGQPELDLDGLAGHGGLVQSPPGSPDLPPGIISQRIRTASGNDLLKDLRVTETQEVVRIKPSDQPNGGEGMGGAGVISGAQTEARGIVLSGADSPPRASSPAPVEKVEVTKTPLRGNIRPKDKGHLNAGGEEGANSNSPTSFVPSTPDLGYGPYPGQGTPPNPGQTDGPLVAPQAPGLVLPNTPLRNHLVNLEEQIRYLQQSASQAADSHKAQLSQLALQLKERDLLLTEIVLRLKKSNSERVTLREKLEKMEFIYDSNVKLKGLNVEGFNFPNSSDRPMTSHLSNIDFANKTLIEGGGAIRPNTAGQYFSSSPASAIGTNKTISLKKQMKKSKKAVSIRNSLKRELLQSL</sequence>
<feature type="compositionally biased region" description="Low complexity" evidence="2">
    <location>
        <begin position="725"/>
        <end position="738"/>
    </location>
</feature>
<reference evidence="4" key="1">
    <citation type="journal article" date="2023" name="Commun. Biol.">
        <title>Genome analysis of Parmales, the sister group of diatoms, reveals the evolutionary specialization of diatoms from phago-mixotrophs to photoautotrophs.</title>
        <authorList>
            <person name="Ban H."/>
            <person name="Sato S."/>
            <person name="Yoshikawa S."/>
            <person name="Yamada K."/>
            <person name="Nakamura Y."/>
            <person name="Ichinomiya M."/>
            <person name="Sato N."/>
            <person name="Blanc-Mathieu R."/>
            <person name="Endo H."/>
            <person name="Kuwata A."/>
            <person name="Ogata H."/>
        </authorList>
    </citation>
    <scope>NUCLEOTIDE SEQUENCE [LARGE SCALE GENOMIC DNA]</scope>
    <source>
        <strain evidence="4">NIES 3701</strain>
    </source>
</reference>
<feature type="region of interest" description="Disordered" evidence="2">
    <location>
        <begin position="643"/>
        <end position="664"/>
    </location>
</feature>
<dbReference type="AlphaFoldDB" id="A0A9W7B2C4"/>
<evidence type="ECO:0000256" key="2">
    <source>
        <dbReference type="SAM" id="MobiDB-lite"/>
    </source>
</evidence>
<feature type="region of interest" description="Disordered" evidence="2">
    <location>
        <begin position="313"/>
        <end position="440"/>
    </location>
</feature>
<name>A0A9W7B2C4_9STRA</name>
<feature type="region of interest" description="Disordered" evidence="2">
    <location>
        <begin position="450"/>
        <end position="469"/>
    </location>
</feature>
<dbReference type="Proteomes" id="UP001165085">
    <property type="component" value="Unassembled WGS sequence"/>
</dbReference>
<keyword evidence="4" id="KW-1185">Reference proteome</keyword>
<feature type="compositionally biased region" description="Basic residues" evidence="2">
    <location>
        <begin position="323"/>
        <end position="339"/>
    </location>
</feature>
<feature type="compositionally biased region" description="Basic and acidic residues" evidence="2">
    <location>
        <begin position="417"/>
        <end position="440"/>
    </location>
</feature>
<feature type="compositionally biased region" description="Polar residues" evidence="2">
    <location>
        <begin position="350"/>
        <end position="364"/>
    </location>
</feature>